<reference evidence="1 2" key="1">
    <citation type="submission" date="2013-09" db="EMBL/GenBank/DDBJ databases">
        <authorList>
            <person name="Zeng Z."/>
            <person name="Chen C."/>
        </authorList>
    </citation>
    <scope>NUCLEOTIDE SEQUENCE [LARGE SCALE GENOMIC DNA]</scope>
    <source>
        <strain evidence="1 2">F44-8</strain>
    </source>
</reference>
<dbReference type="EMBL" id="JRLV01000024">
    <property type="protein sequence ID" value="KGO78932.1"/>
    <property type="molecule type" value="Genomic_DNA"/>
</dbReference>
<dbReference type="Proteomes" id="UP000030129">
    <property type="component" value="Unassembled WGS sequence"/>
</dbReference>
<proteinExistence type="predicted"/>
<dbReference type="AlphaFoldDB" id="A0A0A2LFJ9"/>
<keyword evidence="2" id="KW-1185">Reference proteome</keyword>
<evidence type="ECO:0000313" key="1">
    <source>
        <dbReference type="EMBL" id="KGO78932.1"/>
    </source>
</evidence>
<name>A0A0A2LFJ9_9FLAO</name>
<evidence type="ECO:0000313" key="2">
    <source>
        <dbReference type="Proteomes" id="UP000030129"/>
    </source>
</evidence>
<gene>
    <name evidence="1" type="ORF">Q763_16210</name>
</gene>
<organism evidence="1 2">
    <name type="scientific">Flavobacterium beibuense F44-8</name>
    <dbReference type="NCBI Taxonomy" id="1406840"/>
    <lineage>
        <taxon>Bacteria</taxon>
        <taxon>Pseudomonadati</taxon>
        <taxon>Bacteroidota</taxon>
        <taxon>Flavobacteriia</taxon>
        <taxon>Flavobacteriales</taxon>
        <taxon>Flavobacteriaceae</taxon>
        <taxon>Flavobacterium</taxon>
    </lineage>
</organism>
<comment type="caution">
    <text evidence="1">The sequence shown here is derived from an EMBL/GenBank/DDBJ whole genome shotgun (WGS) entry which is preliminary data.</text>
</comment>
<protein>
    <submittedName>
        <fullName evidence="1">Uncharacterized protein</fullName>
    </submittedName>
</protein>
<sequence length="82" mass="9304">MFLGFPAPRLIIYLRQETEVLKLVKGISYIQFTQPHVVFKSFASTPDDILKGEGLKIKLFISRLTVNKNGMLFNVLGSTFLN</sequence>
<accession>A0A0A2LFJ9</accession>